<feature type="region of interest" description="Disordered" evidence="1">
    <location>
        <begin position="16"/>
        <end position="51"/>
    </location>
</feature>
<sequence length="51" mass="5862">MYGICQNSEQCERKATHQVQFGGQPRDPMRVCGKHAKKHGRKPQNQVKKLV</sequence>
<organism evidence="2 3">
    <name type="scientific">Haloarcula hispanica tailed virus 1</name>
    <dbReference type="NCBI Taxonomy" id="1273750"/>
    <lineage>
        <taxon>Viruses</taxon>
        <taxon>Duplodnaviria</taxon>
        <taxon>Heunggongvirae</taxon>
        <taxon>Uroviricota</taxon>
        <taxon>Caudoviricetes</taxon>
        <taxon>Madisaviridae</taxon>
        <taxon>Clampvirus</taxon>
        <taxon>Clampvirus italiense</taxon>
        <taxon>Clampvirus HHTV1</taxon>
    </lineage>
</organism>
<dbReference type="KEGG" id="vg:16194246"/>
<evidence type="ECO:0000256" key="1">
    <source>
        <dbReference type="SAM" id="MobiDB-lite"/>
    </source>
</evidence>
<evidence type="ECO:0000313" key="2">
    <source>
        <dbReference type="EMBL" id="AGM11304.1"/>
    </source>
</evidence>
<accession>R4T6H6</accession>
<evidence type="ECO:0000313" key="3">
    <source>
        <dbReference type="Proteomes" id="UP000203449"/>
    </source>
</evidence>
<dbReference type="GeneID" id="16194246"/>
<keyword evidence="3" id="KW-1185">Reference proteome</keyword>
<proteinExistence type="predicted"/>
<dbReference type="RefSeq" id="YP_008058740.1">
    <property type="nucleotide sequence ID" value="NC_021322.1"/>
</dbReference>
<name>R4T6H6_9CAUD</name>
<dbReference type="Proteomes" id="UP000203449">
    <property type="component" value="Segment"/>
</dbReference>
<reference evidence="2 3" key="1">
    <citation type="submission" date="2012-12" db="EMBL/GenBank/DDBJ databases">
        <authorList>
            <person name="Sencilo A."/>
            <person name="Jacobs-Sera D."/>
            <person name="Russell D.A."/>
            <person name="Ko C."/>
            <person name="Atanasova N."/>
            <person name="Osterlund E."/>
            <person name="Oksanen H.M."/>
            <person name="Bamford D.H."/>
            <person name="Hatfull G.F."/>
            <person name="Roine E."/>
            <person name="Hendrix R.W."/>
        </authorList>
    </citation>
    <scope>NUCLEOTIDE SEQUENCE [LARGE SCALE GENOMIC DNA]</scope>
</reference>
<gene>
    <name evidence="2" type="primary">50</name>
    <name evidence="2" type="ORF">HHTV1_50</name>
</gene>
<feature type="compositionally biased region" description="Basic residues" evidence="1">
    <location>
        <begin position="32"/>
        <end position="42"/>
    </location>
</feature>
<protein>
    <submittedName>
        <fullName evidence="2">Uncharacterized protein</fullName>
    </submittedName>
</protein>
<dbReference type="EMBL" id="KC292025">
    <property type="protein sequence ID" value="AGM11304.1"/>
    <property type="molecule type" value="Genomic_DNA"/>
</dbReference>